<name>E9HA00_DAPPU</name>
<evidence type="ECO:0000313" key="2">
    <source>
        <dbReference type="Proteomes" id="UP000000305"/>
    </source>
</evidence>
<dbReference type="InParanoid" id="E9HA00"/>
<dbReference type="AlphaFoldDB" id="E9HA00"/>
<dbReference type="Proteomes" id="UP000000305">
    <property type="component" value="Unassembled WGS sequence"/>
</dbReference>
<dbReference type="HOGENOM" id="CLU_1564485_0_0_1"/>
<keyword evidence="2" id="KW-1185">Reference proteome</keyword>
<evidence type="ECO:0000313" key="1">
    <source>
        <dbReference type="EMBL" id="EFX71340.1"/>
    </source>
</evidence>
<sequence length="171" mass="19433">MAEIQTPALEIHSPSCYPLDHPLTHTEKGKHGRVWYGPGFANESSIPASLAASRFDQNSSRHLSQFLEAIGLSHYSGIRSFGEENDAECCSSILLFFHYTYDRRPTKTLPNRFRLRHHLLFDIIIYDEVTEQKGEVIRYKFIHGNVQIISTTTGSTGFEDGDWGQLPYNGK</sequence>
<accession>E9HA00</accession>
<organism evidence="1 2">
    <name type="scientific">Daphnia pulex</name>
    <name type="common">Water flea</name>
    <dbReference type="NCBI Taxonomy" id="6669"/>
    <lineage>
        <taxon>Eukaryota</taxon>
        <taxon>Metazoa</taxon>
        <taxon>Ecdysozoa</taxon>
        <taxon>Arthropoda</taxon>
        <taxon>Crustacea</taxon>
        <taxon>Branchiopoda</taxon>
        <taxon>Diplostraca</taxon>
        <taxon>Cladocera</taxon>
        <taxon>Anomopoda</taxon>
        <taxon>Daphniidae</taxon>
        <taxon>Daphnia</taxon>
    </lineage>
</organism>
<dbReference type="OrthoDB" id="271862at2759"/>
<reference evidence="1 2" key="1">
    <citation type="journal article" date="2011" name="Science">
        <title>The ecoresponsive genome of Daphnia pulex.</title>
        <authorList>
            <person name="Colbourne J.K."/>
            <person name="Pfrender M.E."/>
            <person name="Gilbert D."/>
            <person name="Thomas W.K."/>
            <person name="Tucker A."/>
            <person name="Oakley T.H."/>
            <person name="Tokishita S."/>
            <person name="Aerts A."/>
            <person name="Arnold G.J."/>
            <person name="Basu M.K."/>
            <person name="Bauer D.J."/>
            <person name="Caceres C.E."/>
            <person name="Carmel L."/>
            <person name="Casola C."/>
            <person name="Choi J.H."/>
            <person name="Detter J.C."/>
            <person name="Dong Q."/>
            <person name="Dusheyko S."/>
            <person name="Eads B.D."/>
            <person name="Frohlich T."/>
            <person name="Geiler-Samerotte K.A."/>
            <person name="Gerlach D."/>
            <person name="Hatcher P."/>
            <person name="Jogdeo S."/>
            <person name="Krijgsveld J."/>
            <person name="Kriventseva E.V."/>
            <person name="Kultz D."/>
            <person name="Laforsch C."/>
            <person name="Lindquist E."/>
            <person name="Lopez J."/>
            <person name="Manak J.R."/>
            <person name="Muller J."/>
            <person name="Pangilinan J."/>
            <person name="Patwardhan R.P."/>
            <person name="Pitluck S."/>
            <person name="Pritham E.J."/>
            <person name="Rechtsteiner A."/>
            <person name="Rho M."/>
            <person name="Rogozin I.B."/>
            <person name="Sakarya O."/>
            <person name="Salamov A."/>
            <person name="Schaack S."/>
            <person name="Shapiro H."/>
            <person name="Shiga Y."/>
            <person name="Skalitzky C."/>
            <person name="Smith Z."/>
            <person name="Souvorov A."/>
            <person name="Sung W."/>
            <person name="Tang Z."/>
            <person name="Tsuchiya D."/>
            <person name="Tu H."/>
            <person name="Vos H."/>
            <person name="Wang M."/>
            <person name="Wolf Y.I."/>
            <person name="Yamagata H."/>
            <person name="Yamada T."/>
            <person name="Ye Y."/>
            <person name="Shaw J.R."/>
            <person name="Andrews J."/>
            <person name="Crease T.J."/>
            <person name="Tang H."/>
            <person name="Lucas S.M."/>
            <person name="Robertson H.M."/>
            <person name="Bork P."/>
            <person name="Koonin E.V."/>
            <person name="Zdobnov E.M."/>
            <person name="Grigoriev I.V."/>
            <person name="Lynch M."/>
            <person name="Boore J.L."/>
        </authorList>
    </citation>
    <scope>NUCLEOTIDE SEQUENCE [LARGE SCALE GENOMIC DNA]</scope>
</reference>
<proteinExistence type="predicted"/>
<dbReference type="KEGG" id="dpx:DAPPUDRAFT_111731"/>
<gene>
    <name evidence="1" type="ORF">DAPPUDRAFT_111731</name>
</gene>
<protein>
    <submittedName>
        <fullName evidence="1">Uncharacterized protein</fullName>
    </submittedName>
</protein>
<dbReference type="EMBL" id="GL732610">
    <property type="protein sequence ID" value="EFX71340.1"/>
    <property type="molecule type" value="Genomic_DNA"/>
</dbReference>